<name>A0A1I4DAL4_9PROT</name>
<protein>
    <submittedName>
        <fullName evidence="2">Alginate export</fullName>
    </submittedName>
</protein>
<dbReference type="Gene3D" id="2.40.160.100">
    <property type="match status" value="1"/>
</dbReference>
<evidence type="ECO:0000259" key="1">
    <source>
        <dbReference type="Pfam" id="PF13372"/>
    </source>
</evidence>
<dbReference type="AlphaFoldDB" id="A0A1I4DAL4"/>
<dbReference type="Pfam" id="PF13372">
    <property type="entry name" value="Alginate_exp"/>
    <property type="match status" value="1"/>
</dbReference>
<dbReference type="InterPro" id="IPR053728">
    <property type="entry name" value="Alginate_Permeability_Chnl"/>
</dbReference>
<dbReference type="RefSeq" id="WP_090700653.1">
    <property type="nucleotide sequence ID" value="NZ_FOSP01000020.1"/>
</dbReference>
<feature type="domain" description="Alginate export" evidence="1">
    <location>
        <begin position="96"/>
        <end position="477"/>
    </location>
</feature>
<gene>
    <name evidence="2" type="ORF">SAMN05216302_102043</name>
</gene>
<organism evidence="2 3">
    <name type="scientific">Nitrosomonas aestuarii</name>
    <dbReference type="NCBI Taxonomy" id="52441"/>
    <lineage>
        <taxon>Bacteria</taxon>
        <taxon>Pseudomonadati</taxon>
        <taxon>Pseudomonadota</taxon>
        <taxon>Betaproteobacteria</taxon>
        <taxon>Nitrosomonadales</taxon>
        <taxon>Nitrosomonadaceae</taxon>
        <taxon>Nitrosomonas</taxon>
    </lineage>
</organism>
<reference evidence="3" key="1">
    <citation type="submission" date="2016-10" db="EMBL/GenBank/DDBJ databases">
        <authorList>
            <person name="Varghese N."/>
            <person name="Submissions S."/>
        </authorList>
    </citation>
    <scope>NUCLEOTIDE SEQUENCE [LARGE SCALE GENOMIC DNA]</scope>
    <source>
        <strain evidence="3">Nm69</strain>
    </source>
</reference>
<dbReference type="OrthoDB" id="9789168at2"/>
<dbReference type="EMBL" id="FOSP01000020">
    <property type="protein sequence ID" value="SFK90844.1"/>
    <property type="molecule type" value="Genomic_DNA"/>
</dbReference>
<dbReference type="InterPro" id="IPR025388">
    <property type="entry name" value="Alginate_export_dom"/>
</dbReference>
<sequence length="498" mass="56823">MRPKKPHRMYLMILFILCCVWINTTLANEVETTKKKNSKKSIVIKEHTLLAATPPAVSASELHGAETAGFFLGDFDRLTRLMEEHKTPLAAMAPDWLNIAIEHRTRYETFDNGFTSAIPGDNEQIHQRTRFLFEIEKIIDPLRFTLELTDMRAPMAHHGQDHSNVFANHFDFTQLHVDLVTNNFLGTGHAAQFEVGRMVLDFGEGRLVAGHRWGTLTPTFDGMQFKLGNDQTGWGLRVFGTRPVNREPTKLDWNTPETYFSGAQVTNRNLAWANADLYWFQLNEGNKGRKREISTTGFRLFATPSKGKLDYEIESMYQFGAVDESNYFAHRHHGEIGYSFNTTWPTRLIYLFDYSSGNKDPRKNFDFLYAKRRVEFGPTGILGIFFPSNIFSPAGFRATVSPTPTLRFMVSHRAFWLADKNAAFVGSGLQDPTGQAGSFLGNLFDLNLRWDPQTSFLKRMSLDVGFTHLFKGSYFKRVAQTPGTQDTNFGYTMLTFKF</sequence>
<proteinExistence type="predicted"/>
<accession>A0A1I4DAL4</accession>
<evidence type="ECO:0000313" key="2">
    <source>
        <dbReference type="EMBL" id="SFK90844.1"/>
    </source>
</evidence>
<dbReference type="STRING" id="52441.SAMN05216302_102043"/>
<evidence type="ECO:0000313" key="3">
    <source>
        <dbReference type="Proteomes" id="UP000199533"/>
    </source>
</evidence>
<keyword evidence="3" id="KW-1185">Reference proteome</keyword>
<dbReference type="Proteomes" id="UP000199533">
    <property type="component" value="Unassembled WGS sequence"/>
</dbReference>